<dbReference type="SMART" id="SM00382">
    <property type="entry name" value="AAA"/>
    <property type="match status" value="1"/>
</dbReference>
<sequence>MLVVSELSKSYPTAGEPLSVLRGVNLELTPGQSAAIVGPSGSGKTTLLQILGTLDEPDSGSVHINGQDPFALDARKRAAYRNQTIGFIFQDHHLLPQLSVTENVLIPALANGKPTRDDVSRASELIEAVGLSHRATHLPQELSGGERERVAIARALLMQPSVVLADEPTGNLDSKTAKTITELLLRLQAEQNTVLVTVTHSLSLADEMDERFELVEGVLVRRERFGITA</sequence>
<keyword evidence="6" id="KW-0449">Lipoprotein</keyword>
<dbReference type="GO" id="GO:0005524">
    <property type="term" value="F:ATP binding"/>
    <property type="evidence" value="ECO:0007669"/>
    <property type="project" value="UniProtKB-KW"/>
</dbReference>
<name>A0A0J1EP53_RHOIS</name>
<dbReference type="SUPFAM" id="SSF52540">
    <property type="entry name" value="P-loop containing nucleoside triphosphate hydrolases"/>
    <property type="match status" value="1"/>
</dbReference>
<keyword evidence="4 6" id="KW-0067">ATP-binding</keyword>
<dbReference type="InterPro" id="IPR003439">
    <property type="entry name" value="ABC_transporter-like_ATP-bd"/>
</dbReference>
<evidence type="ECO:0000256" key="2">
    <source>
        <dbReference type="ARBA" id="ARBA00022448"/>
    </source>
</evidence>
<feature type="domain" description="ABC transporter" evidence="5">
    <location>
        <begin position="2"/>
        <end position="229"/>
    </location>
</feature>
<keyword evidence="2" id="KW-0813">Transport</keyword>
<keyword evidence="3" id="KW-0547">Nucleotide-binding</keyword>
<dbReference type="PANTHER" id="PTHR24220">
    <property type="entry name" value="IMPORT ATP-BINDING PROTEIN"/>
    <property type="match status" value="1"/>
</dbReference>
<evidence type="ECO:0000313" key="6">
    <source>
        <dbReference type="EMBL" id="KLU07269.1"/>
    </source>
</evidence>
<dbReference type="FunFam" id="3.40.50.300:FF:005164">
    <property type="entry name" value="Lipoprotein-releasing system ATP-binding protein LolD 1"/>
    <property type="match status" value="1"/>
</dbReference>
<dbReference type="Proteomes" id="UP000036367">
    <property type="component" value="Unassembled WGS sequence"/>
</dbReference>
<dbReference type="GO" id="GO:0005886">
    <property type="term" value="C:plasma membrane"/>
    <property type="evidence" value="ECO:0007669"/>
    <property type="project" value="TreeGrafter"/>
</dbReference>
<organism evidence="6 7">
    <name type="scientific">Rhodopirellula islandica</name>
    <dbReference type="NCBI Taxonomy" id="595434"/>
    <lineage>
        <taxon>Bacteria</taxon>
        <taxon>Pseudomonadati</taxon>
        <taxon>Planctomycetota</taxon>
        <taxon>Planctomycetia</taxon>
        <taxon>Pirellulales</taxon>
        <taxon>Pirellulaceae</taxon>
        <taxon>Rhodopirellula</taxon>
    </lineage>
</organism>
<dbReference type="InterPro" id="IPR015854">
    <property type="entry name" value="ABC_transpr_LolD-like"/>
</dbReference>
<dbReference type="OrthoDB" id="273392at2"/>
<dbReference type="CDD" id="cd03255">
    <property type="entry name" value="ABC_MJ0796_LolCDE_FtsE"/>
    <property type="match status" value="1"/>
</dbReference>
<dbReference type="Gene3D" id="3.40.50.300">
    <property type="entry name" value="P-loop containing nucleotide triphosphate hydrolases"/>
    <property type="match status" value="1"/>
</dbReference>
<dbReference type="InterPro" id="IPR003593">
    <property type="entry name" value="AAA+_ATPase"/>
</dbReference>
<comment type="caution">
    <text evidence="6">The sequence shown here is derived from an EMBL/GenBank/DDBJ whole genome shotgun (WGS) entry which is preliminary data.</text>
</comment>
<dbReference type="RefSeq" id="WP_047812470.1">
    <property type="nucleotide sequence ID" value="NZ_LECT01000006.1"/>
</dbReference>
<proteinExistence type="inferred from homology"/>
<dbReference type="InterPro" id="IPR027417">
    <property type="entry name" value="P-loop_NTPase"/>
</dbReference>
<comment type="similarity">
    <text evidence="1">Belongs to the ABC transporter superfamily.</text>
</comment>
<evidence type="ECO:0000256" key="1">
    <source>
        <dbReference type="ARBA" id="ARBA00005417"/>
    </source>
</evidence>
<evidence type="ECO:0000256" key="4">
    <source>
        <dbReference type="ARBA" id="ARBA00022840"/>
    </source>
</evidence>
<dbReference type="InterPro" id="IPR017911">
    <property type="entry name" value="MacB-like_ATP-bd"/>
</dbReference>
<dbReference type="GO" id="GO:0016887">
    <property type="term" value="F:ATP hydrolysis activity"/>
    <property type="evidence" value="ECO:0007669"/>
    <property type="project" value="InterPro"/>
</dbReference>
<dbReference type="Pfam" id="PF00005">
    <property type="entry name" value="ABC_tran"/>
    <property type="match status" value="1"/>
</dbReference>
<evidence type="ECO:0000313" key="7">
    <source>
        <dbReference type="Proteomes" id="UP000036367"/>
    </source>
</evidence>
<protein>
    <submittedName>
        <fullName evidence="6">Lipoprotein releasing system ATP-binding protein LolD</fullName>
    </submittedName>
</protein>
<gene>
    <name evidence="6" type="ORF">RISK_000347</name>
</gene>
<dbReference type="AlphaFoldDB" id="A0A0J1EP53"/>
<reference evidence="6" key="1">
    <citation type="submission" date="2015-05" db="EMBL/GenBank/DDBJ databases">
        <title>Permanent draft genome of Rhodopirellula islandicus K833.</title>
        <authorList>
            <person name="Kizina J."/>
            <person name="Richter M."/>
            <person name="Glockner F.O."/>
            <person name="Harder J."/>
        </authorList>
    </citation>
    <scope>NUCLEOTIDE SEQUENCE [LARGE SCALE GENOMIC DNA]</scope>
    <source>
        <strain evidence="6">K833</strain>
    </source>
</reference>
<dbReference type="PANTHER" id="PTHR24220:SF689">
    <property type="entry name" value="LIPOPROTEIN-RELEASING SYSTEM ATP-BINDING PROTEIN LOLD"/>
    <property type="match status" value="1"/>
</dbReference>
<evidence type="ECO:0000259" key="5">
    <source>
        <dbReference type="PROSITE" id="PS50893"/>
    </source>
</evidence>
<accession>A0A0J1EP53</accession>
<evidence type="ECO:0000256" key="3">
    <source>
        <dbReference type="ARBA" id="ARBA00022741"/>
    </source>
</evidence>
<dbReference type="GO" id="GO:0022857">
    <property type="term" value="F:transmembrane transporter activity"/>
    <property type="evidence" value="ECO:0007669"/>
    <property type="project" value="TreeGrafter"/>
</dbReference>
<keyword evidence="7" id="KW-1185">Reference proteome</keyword>
<dbReference type="PATRIC" id="fig|595434.4.peg.333"/>
<dbReference type="STRING" id="595434.RISK_000347"/>
<dbReference type="EMBL" id="LECT01000006">
    <property type="protein sequence ID" value="KLU07269.1"/>
    <property type="molecule type" value="Genomic_DNA"/>
</dbReference>
<dbReference type="PROSITE" id="PS50893">
    <property type="entry name" value="ABC_TRANSPORTER_2"/>
    <property type="match status" value="1"/>
</dbReference>